<dbReference type="eggNOG" id="COG1075">
    <property type="taxonomic scope" value="Bacteria"/>
</dbReference>
<proteinExistence type="predicted"/>
<dbReference type="InterPro" id="IPR002918">
    <property type="entry name" value="Lipase_EstA/Esterase_EstB"/>
</dbReference>
<dbReference type="GO" id="GO:0016042">
    <property type="term" value="P:lipid catabolic process"/>
    <property type="evidence" value="ECO:0007669"/>
    <property type="project" value="InterPro"/>
</dbReference>
<dbReference type="Proteomes" id="UP000006755">
    <property type="component" value="Unassembled WGS sequence"/>
</dbReference>
<feature type="signal peptide" evidence="1">
    <location>
        <begin position="1"/>
        <end position="17"/>
    </location>
</feature>
<dbReference type="STRING" id="745411.B3C1_08121"/>
<sequence length="226" mass="23524">MKVILLLLGCLALGAQAACRDAVVLVHGNSATPASWANTVAALKGQGYEDSDILLPDWGSKSCAACNDHSGSEEAPVKAALQDALAHSCTGRIDVIGHSMGATLAAQQISKLGIASQVDAFVGIAGAFRGLYSCGIYPYNVLTSTCGSQGLSVSSPFLDSLYGTVFGDRVYSIKSYIDQVVCSTGTCLVYGIHSSSIWYEDASYSLNLGHFGLQTDTAALQLSLIQ</sequence>
<dbReference type="GO" id="GO:0016298">
    <property type="term" value="F:lipase activity"/>
    <property type="evidence" value="ECO:0007669"/>
    <property type="project" value="TreeGrafter"/>
</dbReference>
<protein>
    <submittedName>
        <fullName evidence="2">Lipase, class 2</fullName>
    </submittedName>
</protein>
<reference evidence="2 3" key="1">
    <citation type="journal article" date="2012" name="J. Bacteriol.">
        <title>Genome Sequence of Gallaecimonas xiamenensis Type Strain 3-C-1.</title>
        <authorList>
            <person name="Lai Q."/>
            <person name="Wang L."/>
            <person name="Wang W."/>
            <person name="Shao Z."/>
        </authorList>
    </citation>
    <scope>NUCLEOTIDE SEQUENCE [LARGE SCALE GENOMIC DNA]</scope>
    <source>
        <strain evidence="2 3">3-C-1</strain>
    </source>
</reference>
<comment type="caution">
    <text evidence="2">The sequence shown here is derived from an EMBL/GenBank/DDBJ whole genome shotgun (WGS) entry which is preliminary data.</text>
</comment>
<dbReference type="AlphaFoldDB" id="K2JLF4"/>
<evidence type="ECO:0000256" key="1">
    <source>
        <dbReference type="SAM" id="SignalP"/>
    </source>
</evidence>
<dbReference type="PATRIC" id="fig|745411.4.peg.1597"/>
<accession>K2JLF4</accession>
<dbReference type="EMBL" id="AMRI01000009">
    <property type="protein sequence ID" value="EKE75227.1"/>
    <property type="molecule type" value="Genomic_DNA"/>
</dbReference>
<organism evidence="2 3">
    <name type="scientific">Gallaecimonas xiamenensis 3-C-1</name>
    <dbReference type="NCBI Taxonomy" id="745411"/>
    <lineage>
        <taxon>Bacteria</taxon>
        <taxon>Pseudomonadati</taxon>
        <taxon>Pseudomonadota</taxon>
        <taxon>Gammaproteobacteria</taxon>
        <taxon>Enterobacterales</taxon>
        <taxon>Gallaecimonadaceae</taxon>
        <taxon>Gallaecimonas</taxon>
    </lineage>
</organism>
<keyword evidence="3" id="KW-1185">Reference proteome</keyword>
<dbReference type="Gene3D" id="3.40.50.1820">
    <property type="entry name" value="alpha/beta hydrolase"/>
    <property type="match status" value="1"/>
</dbReference>
<evidence type="ECO:0000313" key="3">
    <source>
        <dbReference type="Proteomes" id="UP000006755"/>
    </source>
</evidence>
<gene>
    <name evidence="2" type="ORF">B3C1_08121</name>
</gene>
<dbReference type="SUPFAM" id="SSF53474">
    <property type="entry name" value="alpha/beta-Hydrolases"/>
    <property type="match status" value="1"/>
</dbReference>
<feature type="chain" id="PRO_5003859100" evidence="1">
    <location>
        <begin position="18"/>
        <end position="226"/>
    </location>
</feature>
<keyword evidence="1" id="KW-0732">Signal</keyword>
<dbReference type="PANTHER" id="PTHR32015">
    <property type="entry name" value="FASTING INDUCED LIPASE"/>
    <property type="match status" value="1"/>
</dbReference>
<dbReference type="OrthoDB" id="6033466at2"/>
<evidence type="ECO:0000313" key="2">
    <source>
        <dbReference type="EMBL" id="EKE75227.1"/>
    </source>
</evidence>
<dbReference type="Pfam" id="PF01674">
    <property type="entry name" value="Lipase_2"/>
    <property type="match status" value="1"/>
</dbReference>
<name>K2JLF4_9GAMM</name>
<dbReference type="RefSeq" id="WP_008484108.1">
    <property type="nucleotide sequence ID" value="NZ_AMRI01000009.1"/>
</dbReference>
<dbReference type="InterPro" id="IPR029058">
    <property type="entry name" value="AB_hydrolase_fold"/>
</dbReference>
<dbReference type="PANTHER" id="PTHR32015:SF1">
    <property type="entry name" value="LIPASE"/>
    <property type="match status" value="1"/>
</dbReference>